<dbReference type="RefSeq" id="WP_136151841.1">
    <property type="nucleotide sequence ID" value="NZ_CP038810.1"/>
</dbReference>
<dbReference type="OrthoDB" id="9770553at2"/>
<dbReference type="Pfam" id="PF13489">
    <property type="entry name" value="Methyltransf_23"/>
    <property type="match status" value="1"/>
</dbReference>
<organism evidence="1 2">
    <name type="scientific">Flavobacterium sangjuense</name>
    <dbReference type="NCBI Taxonomy" id="2518177"/>
    <lineage>
        <taxon>Bacteria</taxon>
        <taxon>Pseudomonadati</taxon>
        <taxon>Bacteroidota</taxon>
        <taxon>Flavobacteriia</taxon>
        <taxon>Flavobacteriales</taxon>
        <taxon>Flavobacteriaceae</taxon>
        <taxon>Flavobacterium</taxon>
    </lineage>
</organism>
<evidence type="ECO:0000313" key="2">
    <source>
        <dbReference type="Proteomes" id="UP000296862"/>
    </source>
</evidence>
<reference evidence="1 2" key="1">
    <citation type="submission" date="2019-04" db="EMBL/GenBank/DDBJ databases">
        <title>Flavobacterium sp. GS03.</title>
        <authorList>
            <person name="Kim H."/>
        </authorList>
    </citation>
    <scope>NUCLEOTIDE SEQUENCE [LARGE SCALE GENOMIC DNA]</scope>
    <source>
        <strain evidence="1 2">GS03</strain>
    </source>
</reference>
<dbReference type="AlphaFoldDB" id="A0A4P7PUJ0"/>
<dbReference type="GO" id="GO:0032259">
    <property type="term" value="P:methylation"/>
    <property type="evidence" value="ECO:0007669"/>
    <property type="project" value="UniProtKB-KW"/>
</dbReference>
<dbReference type="Gene3D" id="3.40.50.150">
    <property type="entry name" value="Vaccinia Virus protein VP39"/>
    <property type="match status" value="1"/>
</dbReference>
<keyword evidence="2" id="KW-1185">Reference proteome</keyword>
<gene>
    <name evidence="1" type="primary">cmoB</name>
    <name evidence="1" type="ORF">GS03_01410</name>
</gene>
<protein>
    <submittedName>
        <fullName evidence="1">tRNA (Mo5U34)-methyltransferase</fullName>
        <ecNumber evidence="1">2.1.1.-</ecNumber>
    </submittedName>
</protein>
<sequence length="272" mass="32152">MKTQEEIIEINKKQKDFYNYKSDKKNLPTRIWYYFREKTLKKIRKDIGILSESYEIHKTWFGDLSNKKVLDLGCFAGNHWSLYMAENSKEFIGLDLSDVAIARLAERIKPYPNAKAVAADFLSETDFPDKDFDIIYAYGVLHHFQNPDVLIAKLDEKLAPGGVVISYDPLETSLPIKIMRVLYRPFQSDKDWEWPFTKKTYFKFAKTFNIVERHGLLGQAKWYFIMNFIPFLSEEKKQSIGKKWHKKDWDLSAKSDSQLFKCMHLTMLMQKK</sequence>
<name>A0A4P7PUJ0_9FLAO</name>
<dbReference type="EC" id="2.1.1.-" evidence="1"/>
<keyword evidence="1" id="KW-0808">Transferase</keyword>
<dbReference type="EMBL" id="CP038810">
    <property type="protein sequence ID" value="QBZ97912.1"/>
    <property type="molecule type" value="Genomic_DNA"/>
</dbReference>
<dbReference type="PANTHER" id="PTHR43861">
    <property type="entry name" value="TRANS-ACONITATE 2-METHYLTRANSFERASE-RELATED"/>
    <property type="match status" value="1"/>
</dbReference>
<dbReference type="Proteomes" id="UP000296862">
    <property type="component" value="Chromosome"/>
</dbReference>
<dbReference type="CDD" id="cd02440">
    <property type="entry name" value="AdoMet_MTases"/>
    <property type="match status" value="1"/>
</dbReference>
<accession>A0A4P7PUJ0</accession>
<evidence type="ECO:0000313" key="1">
    <source>
        <dbReference type="EMBL" id="QBZ97912.1"/>
    </source>
</evidence>
<dbReference type="SUPFAM" id="SSF53335">
    <property type="entry name" value="S-adenosyl-L-methionine-dependent methyltransferases"/>
    <property type="match status" value="1"/>
</dbReference>
<dbReference type="InterPro" id="IPR029063">
    <property type="entry name" value="SAM-dependent_MTases_sf"/>
</dbReference>
<dbReference type="KEGG" id="fsn:GS03_01410"/>
<proteinExistence type="predicted"/>
<keyword evidence="1" id="KW-0489">Methyltransferase</keyword>
<dbReference type="GO" id="GO:0008168">
    <property type="term" value="F:methyltransferase activity"/>
    <property type="evidence" value="ECO:0007669"/>
    <property type="project" value="UniProtKB-KW"/>
</dbReference>